<dbReference type="STRING" id="338188.ERS852397_01067"/>
<proteinExistence type="predicted"/>
<dbReference type="Proteomes" id="UP000095517">
    <property type="component" value="Unassembled WGS sequence"/>
</dbReference>
<dbReference type="InterPro" id="IPR038143">
    <property type="entry name" value="NigD-like_C_dom_sf"/>
</dbReference>
<accession>A0A174AYE5</accession>
<dbReference type="RefSeq" id="WP_055278630.1">
    <property type="nucleotide sequence ID" value="NZ_CABIXA010000005.1"/>
</dbReference>
<keyword evidence="1" id="KW-0732">Signal</keyword>
<evidence type="ECO:0000259" key="2">
    <source>
        <dbReference type="Pfam" id="PF17415"/>
    </source>
</evidence>
<evidence type="ECO:0000256" key="1">
    <source>
        <dbReference type="SAM" id="SignalP"/>
    </source>
</evidence>
<dbReference type="Pfam" id="PF17415">
    <property type="entry name" value="NigD_C"/>
    <property type="match status" value="1"/>
</dbReference>
<reference evidence="3 4" key="1">
    <citation type="submission" date="2015-09" db="EMBL/GenBank/DDBJ databases">
        <authorList>
            <consortium name="Pathogen Informatics"/>
        </authorList>
    </citation>
    <scope>NUCLEOTIDE SEQUENCE [LARGE SCALE GENOMIC DNA]</scope>
    <source>
        <strain evidence="3 4">2789STDY5608840</strain>
    </source>
</reference>
<evidence type="ECO:0000313" key="3">
    <source>
        <dbReference type="EMBL" id="CUN93627.1"/>
    </source>
</evidence>
<feature type="domain" description="NigD-like C-terminal" evidence="2">
    <location>
        <begin position="112"/>
        <end position="240"/>
    </location>
</feature>
<evidence type="ECO:0000313" key="4">
    <source>
        <dbReference type="Proteomes" id="UP000095517"/>
    </source>
</evidence>
<dbReference type="EMBL" id="CYZH01000005">
    <property type="protein sequence ID" value="CUN93627.1"/>
    <property type="molecule type" value="Genomic_DNA"/>
</dbReference>
<feature type="chain" id="PRO_5008018037" evidence="1">
    <location>
        <begin position="22"/>
        <end position="268"/>
    </location>
</feature>
<gene>
    <name evidence="3" type="ORF">ERS852397_01067</name>
</gene>
<dbReference type="Gene3D" id="2.60.40.2370">
    <property type="entry name" value="NigD-like, C-terminal beta sandwich domain"/>
    <property type="match status" value="1"/>
</dbReference>
<name>A0A174AYE5_9BACE</name>
<dbReference type="Gene3D" id="2.40.50.500">
    <property type="entry name" value="NigD-like N-terminal OB domain"/>
    <property type="match status" value="1"/>
</dbReference>
<sequence>MKKFKWLLGILLLALVPMLQSCDDDDDYYSIGDFSWDWATVRTTGGGGYFLEGDRWGIIDPVSSSIPWYRPVDGERVVAFFNPLADMKDEKGVQVKMEGIQDVLTKGVEEMKTTEEEEEFGNDPIVIYQGDMWLGGKYLNVIFHQNLPRSMKHRISLVQNLMDTTEPGEPGDPSAPETVNVAKDGYVHLELRYNTYDDVTGYWGWGRVSYNLEDFYPMEEDGETTMKGFKVTINSKENGEGRVIVLDFDHPVGVPEKAKDVHSTSSIR</sequence>
<feature type="signal peptide" evidence="1">
    <location>
        <begin position="1"/>
        <end position="21"/>
    </location>
</feature>
<organism evidence="3 4">
    <name type="scientific">Bacteroides finegoldii</name>
    <dbReference type="NCBI Taxonomy" id="338188"/>
    <lineage>
        <taxon>Bacteria</taxon>
        <taxon>Pseudomonadati</taxon>
        <taxon>Bacteroidota</taxon>
        <taxon>Bacteroidia</taxon>
        <taxon>Bacteroidales</taxon>
        <taxon>Bacteroidaceae</taxon>
        <taxon>Bacteroides</taxon>
    </lineage>
</organism>
<dbReference type="PROSITE" id="PS51257">
    <property type="entry name" value="PROKAR_LIPOPROTEIN"/>
    <property type="match status" value="1"/>
</dbReference>
<dbReference type="InterPro" id="IPR035376">
    <property type="entry name" value="NigD_C"/>
</dbReference>
<protein>
    <submittedName>
        <fullName evidence="3">NigD-like protein</fullName>
    </submittedName>
</protein>
<dbReference type="AlphaFoldDB" id="A0A174AYE5"/>
<dbReference type="InterPro" id="IPR038179">
    <property type="entry name" value="NigD-like_N_sf"/>
</dbReference>